<dbReference type="Pfam" id="PF01966">
    <property type="entry name" value="HD"/>
    <property type="match status" value="1"/>
</dbReference>
<reference evidence="3" key="1">
    <citation type="submission" date="2023-04" db="EMBL/GenBank/DDBJ databases">
        <title>Black Yeasts Isolated from many extreme environments.</title>
        <authorList>
            <person name="Coleine C."/>
            <person name="Stajich J.E."/>
            <person name="Selbmann L."/>
        </authorList>
    </citation>
    <scope>NUCLEOTIDE SEQUENCE</scope>
    <source>
        <strain evidence="3">CCFEE 5312</strain>
    </source>
</reference>
<proteinExistence type="predicted"/>
<dbReference type="InterPro" id="IPR003607">
    <property type="entry name" value="HD/PDEase_dom"/>
</dbReference>
<accession>A0AAJ0GCK4</accession>
<protein>
    <recommendedName>
        <fullName evidence="2">HD domain-containing protein</fullName>
    </recommendedName>
</protein>
<sequence>MCNTTALVLLGSSQSADEENIPTEVPAYVPADTLSQAAYDVARSNLHPTILNHSLRTFIYALSVSEQEKLGWHEPDRLPLLFTAAIFHDMGTTDICDGPQRFEVEGADAAVSFLRGHDVPEEDRKEVWLAIGLHTCSGIAERATTMSRSIRQGVLIDFKRPAVLKLVDPVLIDKVERIFSRGEPEKILGDAVVEQALRQPSKAPSATWPGQLTRSRRENPEWQGVNKEF</sequence>
<dbReference type="AlphaFoldDB" id="A0AAJ0GCK4"/>
<dbReference type="Gene3D" id="1.10.3210.10">
    <property type="entry name" value="Hypothetical protein af1432"/>
    <property type="match status" value="1"/>
</dbReference>
<evidence type="ECO:0000313" key="3">
    <source>
        <dbReference type="EMBL" id="KAK3053890.1"/>
    </source>
</evidence>
<feature type="compositionally biased region" description="Polar residues" evidence="1">
    <location>
        <begin position="202"/>
        <end position="213"/>
    </location>
</feature>
<dbReference type="SUPFAM" id="SSF109604">
    <property type="entry name" value="HD-domain/PDEase-like"/>
    <property type="match status" value="1"/>
</dbReference>
<evidence type="ECO:0000313" key="4">
    <source>
        <dbReference type="Proteomes" id="UP001271007"/>
    </source>
</evidence>
<dbReference type="Proteomes" id="UP001271007">
    <property type="component" value="Unassembled WGS sequence"/>
</dbReference>
<keyword evidence="4" id="KW-1185">Reference proteome</keyword>
<feature type="region of interest" description="Disordered" evidence="1">
    <location>
        <begin position="198"/>
        <end position="229"/>
    </location>
</feature>
<evidence type="ECO:0000259" key="2">
    <source>
        <dbReference type="Pfam" id="PF01966"/>
    </source>
</evidence>
<gene>
    <name evidence="3" type="ORF">LTR09_005170</name>
</gene>
<dbReference type="InterPro" id="IPR006674">
    <property type="entry name" value="HD_domain"/>
</dbReference>
<evidence type="ECO:0000256" key="1">
    <source>
        <dbReference type="SAM" id="MobiDB-lite"/>
    </source>
</evidence>
<name>A0AAJ0GCK4_9PEZI</name>
<comment type="caution">
    <text evidence="3">The sequence shown here is derived from an EMBL/GenBank/DDBJ whole genome shotgun (WGS) entry which is preliminary data.</text>
</comment>
<dbReference type="EMBL" id="JAWDJX010000014">
    <property type="protein sequence ID" value="KAK3053890.1"/>
    <property type="molecule type" value="Genomic_DNA"/>
</dbReference>
<organism evidence="3 4">
    <name type="scientific">Extremus antarcticus</name>
    <dbReference type="NCBI Taxonomy" id="702011"/>
    <lineage>
        <taxon>Eukaryota</taxon>
        <taxon>Fungi</taxon>
        <taxon>Dikarya</taxon>
        <taxon>Ascomycota</taxon>
        <taxon>Pezizomycotina</taxon>
        <taxon>Dothideomycetes</taxon>
        <taxon>Dothideomycetidae</taxon>
        <taxon>Mycosphaerellales</taxon>
        <taxon>Extremaceae</taxon>
        <taxon>Extremus</taxon>
    </lineage>
</organism>
<dbReference type="CDD" id="cd00077">
    <property type="entry name" value="HDc"/>
    <property type="match status" value="1"/>
</dbReference>
<dbReference type="PANTHER" id="PTHR35569:SF1">
    <property type="entry name" value="CYANAMIDE HYDRATASE DDI2-RELATED"/>
    <property type="match status" value="1"/>
</dbReference>
<dbReference type="PANTHER" id="PTHR35569">
    <property type="entry name" value="CYANAMIDE HYDRATASE DDI2-RELATED"/>
    <property type="match status" value="1"/>
</dbReference>
<feature type="domain" description="HD" evidence="2">
    <location>
        <begin position="51"/>
        <end position="141"/>
    </location>
</feature>